<dbReference type="PANTHER" id="PTHR42850:SF4">
    <property type="entry name" value="ZINC-DEPENDENT ENDOPOLYPHOSPHATASE"/>
    <property type="match status" value="1"/>
</dbReference>
<keyword evidence="3" id="KW-1185">Reference proteome</keyword>
<proteinExistence type="predicted"/>
<organism evidence="2 3">
    <name type="scientific">Flavobacterium beibuense F44-8</name>
    <dbReference type="NCBI Taxonomy" id="1406840"/>
    <lineage>
        <taxon>Bacteria</taxon>
        <taxon>Pseudomonadati</taxon>
        <taxon>Bacteroidota</taxon>
        <taxon>Flavobacteriia</taxon>
        <taxon>Flavobacteriales</taxon>
        <taxon>Flavobacteriaceae</taxon>
        <taxon>Flavobacterium</taxon>
    </lineage>
</organism>
<dbReference type="RefSeq" id="WP_035133116.1">
    <property type="nucleotide sequence ID" value="NZ_JRLV01000008.1"/>
</dbReference>
<dbReference type="InterPro" id="IPR004843">
    <property type="entry name" value="Calcineurin-like_PHP"/>
</dbReference>
<dbReference type="GO" id="GO:0016791">
    <property type="term" value="F:phosphatase activity"/>
    <property type="evidence" value="ECO:0007669"/>
    <property type="project" value="TreeGrafter"/>
</dbReference>
<dbReference type="InterPro" id="IPR050126">
    <property type="entry name" value="Ap4A_hydrolase"/>
</dbReference>
<evidence type="ECO:0000313" key="2">
    <source>
        <dbReference type="EMBL" id="KGO81104.1"/>
    </source>
</evidence>
<reference evidence="2 3" key="1">
    <citation type="submission" date="2013-09" db="EMBL/GenBank/DDBJ databases">
        <authorList>
            <person name="Zeng Z."/>
            <person name="Chen C."/>
        </authorList>
    </citation>
    <scope>NUCLEOTIDE SEQUENCE [LARGE SCALE GENOMIC DNA]</scope>
    <source>
        <strain evidence="2 3">F44-8</strain>
    </source>
</reference>
<feature type="domain" description="Calcineurin-like phosphoesterase" evidence="1">
    <location>
        <begin position="3"/>
        <end position="189"/>
    </location>
</feature>
<dbReference type="SUPFAM" id="SSF56300">
    <property type="entry name" value="Metallo-dependent phosphatases"/>
    <property type="match status" value="1"/>
</dbReference>
<dbReference type="eggNOG" id="COG0639">
    <property type="taxonomic scope" value="Bacteria"/>
</dbReference>
<evidence type="ECO:0000259" key="1">
    <source>
        <dbReference type="Pfam" id="PF00149"/>
    </source>
</evidence>
<dbReference type="Gene3D" id="3.60.21.10">
    <property type="match status" value="1"/>
</dbReference>
<evidence type="ECO:0000313" key="3">
    <source>
        <dbReference type="Proteomes" id="UP000030129"/>
    </source>
</evidence>
<protein>
    <submittedName>
        <fullName evidence="2">Metallophosphatase</fullName>
    </submittedName>
</protein>
<dbReference type="GO" id="GO:0110154">
    <property type="term" value="P:RNA decapping"/>
    <property type="evidence" value="ECO:0007669"/>
    <property type="project" value="TreeGrafter"/>
</dbReference>
<dbReference type="STRING" id="1406840.Q763_08445"/>
<dbReference type="GO" id="GO:0008803">
    <property type="term" value="F:bis(5'-nucleosyl)-tetraphosphatase (symmetrical) activity"/>
    <property type="evidence" value="ECO:0007669"/>
    <property type="project" value="TreeGrafter"/>
</dbReference>
<dbReference type="Proteomes" id="UP000030129">
    <property type="component" value="Unassembled WGS sequence"/>
</dbReference>
<comment type="caution">
    <text evidence="2">The sequence shown here is derived from an EMBL/GenBank/DDBJ whole genome shotgun (WGS) entry which is preliminary data.</text>
</comment>
<dbReference type="InterPro" id="IPR006186">
    <property type="entry name" value="Ser/Thr-sp_prot-phosphatase"/>
</dbReference>
<dbReference type="Pfam" id="PF00149">
    <property type="entry name" value="Metallophos"/>
    <property type="match status" value="1"/>
</dbReference>
<dbReference type="PANTHER" id="PTHR42850">
    <property type="entry name" value="METALLOPHOSPHOESTERASE"/>
    <property type="match status" value="1"/>
</dbReference>
<gene>
    <name evidence="2" type="ORF">Q763_08445</name>
</gene>
<dbReference type="PRINTS" id="PR00114">
    <property type="entry name" value="STPHPHTASE"/>
</dbReference>
<dbReference type="CDD" id="cd00144">
    <property type="entry name" value="MPP_PPP_family"/>
    <property type="match status" value="1"/>
</dbReference>
<name>A0A0A2LMH7_9FLAO</name>
<dbReference type="GO" id="GO:0005737">
    <property type="term" value="C:cytoplasm"/>
    <property type="evidence" value="ECO:0007669"/>
    <property type="project" value="TreeGrafter"/>
</dbReference>
<sequence length="242" mass="28224">MSRTLVIGDIHGAFKALQQILERAAVTRNDLLIFLGDYVDGWGQSPEVIDFLIQLKQEYQCIFMRGNHDDLLTDWLKTGSHTEQWFMHGGMVTTQSYLKVTDSQKEQHIDFMESLQNYHLDDDNRLFVHAGFTNLNGVQNEYFSKMFYWERTLWETALALDETMPKDDPYYPKRFTLYREIFIGHTPVTRIGETIPINKANVWNVDTGAAFKGPLTIMDANTKEYWQSEPVHLLYPDENGRN</sequence>
<dbReference type="EMBL" id="JRLV01000008">
    <property type="protein sequence ID" value="KGO81104.1"/>
    <property type="molecule type" value="Genomic_DNA"/>
</dbReference>
<accession>A0A0A2LMH7</accession>
<dbReference type="AlphaFoldDB" id="A0A0A2LMH7"/>
<dbReference type="InterPro" id="IPR029052">
    <property type="entry name" value="Metallo-depent_PP-like"/>
</dbReference>